<dbReference type="SUPFAM" id="SSF53474">
    <property type="entry name" value="alpha/beta-Hydrolases"/>
    <property type="match status" value="1"/>
</dbReference>
<dbReference type="Gene3D" id="3.40.50.1820">
    <property type="entry name" value="alpha/beta hydrolase"/>
    <property type="match status" value="1"/>
</dbReference>
<evidence type="ECO:0000313" key="2">
    <source>
        <dbReference type="EMBL" id="GGO00325.1"/>
    </source>
</evidence>
<evidence type="ECO:0008006" key="4">
    <source>
        <dbReference type="Google" id="ProtNLM"/>
    </source>
</evidence>
<organism evidence="2 3">
    <name type="scientific">Microbispora bryophytorum</name>
    <dbReference type="NCBI Taxonomy" id="1460882"/>
    <lineage>
        <taxon>Bacteria</taxon>
        <taxon>Bacillati</taxon>
        <taxon>Actinomycetota</taxon>
        <taxon>Actinomycetes</taxon>
        <taxon>Streptosporangiales</taxon>
        <taxon>Streptosporangiaceae</taxon>
        <taxon>Microbispora</taxon>
    </lineage>
</organism>
<comment type="caution">
    <text evidence="2">The sequence shown here is derived from an EMBL/GenBank/DDBJ whole genome shotgun (WGS) entry which is preliminary data.</text>
</comment>
<reference evidence="2" key="2">
    <citation type="submission" date="2020-09" db="EMBL/GenBank/DDBJ databases">
        <authorList>
            <person name="Sun Q."/>
            <person name="Zhou Y."/>
        </authorList>
    </citation>
    <scope>NUCLEOTIDE SEQUENCE</scope>
    <source>
        <strain evidence="2">CGMCC 4.7138</strain>
    </source>
</reference>
<dbReference type="EMBL" id="BMMN01000001">
    <property type="protein sequence ID" value="GGO00325.1"/>
    <property type="molecule type" value="Genomic_DNA"/>
</dbReference>
<dbReference type="AlphaFoldDB" id="A0A8H9GUJ2"/>
<sequence>MRDLDLGFASGGERLAGTLTLPDGDGPFPAVLLVPGSGPVDRDSNHRRLPLGVTRQLAEAFAAAGIASLRYDKREWGPAPVPSWRPGSATTWTTPEPHWPRCANVRRSTPAAWR</sequence>
<name>A0A8H9GUJ2_9ACTN</name>
<evidence type="ECO:0000256" key="1">
    <source>
        <dbReference type="SAM" id="MobiDB-lite"/>
    </source>
</evidence>
<dbReference type="RefSeq" id="WP_223853774.1">
    <property type="nucleotide sequence ID" value="NZ_BMMN01000001.1"/>
</dbReference>
<gene>
    <name evidence="2" type="ORF">GCM10011574_06960</name>
</gene>
<proteinExistence type="predicted"/>
<feature type="region of interest" description="Disordered" evidence="1">
    <location>
        <begin position="77"/>
        <end position="114"/>
    </location>
</feature>
<evidence type="ECO:0000313" key="3">
    <source>
        <dbReference type="Proteomes" id="UP000653480"/>
    </source>
</evidence>
<dbReference type="PANTHER" id="PTHR43265">
    <property type="entry name" value="ESTERASE ESTD"/>
    <property type="match status" value="1"/>
</dbReference>
<accession>A0A8H9GUJ2</accession>
<keyword evidence="3" id="KW-1185">Reference proteome</keyword>
<dbReference type="InterPro" id="IPR029058">
    <property type="entry name" value="AB_hydrolase_fold"/>
</dbReference>
<dbReference type="GO" id="GO:0052689">
    <property type="term" value="F:carboxylic ester hydrolase activity"/>
    <property type="evidence" value="ECO:0007669"/>
    <property type="project" value="TreeGrafter"/>
</dbReference>
<dbReference type="PANTHER" id="PTHR43265:SF1">
    <property type="entry name" value="ESTERASE ESTD"/>
    <property type="match status" value="1"/>
</dbReference>
<protein>
    <recommendedName>
        <fullName evidence="4">Alpha/beta hydrolase</fullName>
    </recommendedName>
</protein>
<dbReference type="Proteomes" id="UP000653480">
    <property type="component" value="Unassembled WGS sequence"/>
</dbReference>
<dbReference type="InterPro" id="IPR053145">
    <property type="entry name" value="AB_hydrolase_Est10"/>
</dbReference>
<reference evidence="2" key="1">
    <citation type="journal article" date="2014" name="Int. J. Syst. Evol. Microbiol.">
        <title>Complete genome sequence of Corynebacterium casei LMG S-19264T (=DSM 44701T), isolated from a smear-ripened cheese.</title>
        <authorList>
            <consortium name="US DOE Joint Genome Institute (JGI-PGF)"/>
            <person name="Walter F."/>
            <person name="Albersmeier A."/>
            <person name="Kalinowski J."/>
            <person name="Ruckert C."/>
        </authorList>
    </citation>
    <scope>NUCLEOTIDE SEQUENCE</scope>
    <source>
        <strain evidence="2">CGMCC 4.7138</strain>
    </source>
</reference>